<dbReference type="Proteomes" id="UP001620397">
    <property type="component" value="Unassembled WGS sequence"/>
</dbReference>
<evidence type="ECO:0000259" key="2">
    <source>
        <dbReference type="Pfam" id="PF00149"/>
    </source>
</evidence>
<feature type="signal peptide" evidence="1">
    <location>
        <begin position="1"/>
        <end position="23"/>
    </location>
</feature>
<keyword evidence="4" id="KW-1185">Reference proteome</keyword>
<dbReference type="SUPFAM" id="SSF56300">
    <property type="entry name" value="Metallo-dependent phosphatases"/>
    <property type="match status" value="1"/>
</dbReference>
<dbReference type="InterPro" id="IPR006311">
    <property type="entry name" value="TAT_signal"/>
</dbReference>
<dbReference type="InterPro" id="IPR029052">
    <property type="entry name" value="Metallo-depent_PP-like"/>
</dbReference>
<proteinExistence type="predicted"/>
<organism evidence="3 4">
    <name type="scientific">Dyella agri</name>
    <dbReference type="NCBI Taxonomy" id="1926869"/>
    <lineage>
        <taxon>Bacteria</taxon>
        <taxon>Pseudomonadati</taxon>
        <taxon>Pseudomonadota</taxon>
        <taxon>Gammaproteobacteria</taxon>
        <taxon>Lysobacterales</taxon>
        <taxon>Rhodanobacteraceae</taxon>
        <taxon>Dyella</taxon>
    </lineage>
</organism>
<dbReference type="RefSeq" id="WP_404535265.1">
    <property type="nucleotide sequence ID" value="NZ_JADIKL010000001.1"/>
</dbReference>
<gene>
    <name evidence="3" type="ORF">ISP14_00965</name>
</gene>
<evidence type="ECO:0000313" key="3">
    <source>
        <dbReference type="EMBL" id="MFK2929350.1"/>
    </source>
</evidence>
<evidence type="ECO:0000313" key="4">
    <source>
        <dbReference type="Proteomes" id="UP001620397"/>
    </source>
</evidence>
<dbReference type="Pfam" id="PF00149">
    <property type="entry name" value="Metallophos"/>
    <property type="match status" value="1"/>
</dbReference>
<name>A0ABW8KB37_9GAMM</name>
<dbReference type="Gene3D" id="3.60.21.10">
    <property type="match status" value="1"/>
</dbReference>
<dbReference type="EMBL" id="JADIKL010000001">
    <property type="protein sequence ID" value="MFK2929350.1"/>
    <property type="molecule type" value="Genomic_DNA"/>
</dbReference>
<comment type="caution">
    <text evidence="3">The sequence shown here is derived from an EMBL/GenBank/DDBJ whole genome shotgun (WGS) entry which is preliminary data.</text>
</comment>
<evidence type="ECO:0000256" key="1">
    <source>
        <dbReference type="SAM" id="SignalP"/>
    </source>
</evidence>
<dbReference type="PROSITE" id="PS51318">
    <property type="entry name" value="TAT"/>
    <property type="match status" value="1"/>
</dbReference>
<dbReference type="PANTHER" id="PTHR16509:SF8">
    <property type="entry name" value="MANGANESE-DEPENDENT ADP-RIBOSE_CDP-ALCOHOL DIPHOSPHATASE"/>
    <property type="match status" value="1"/>
</dbReference>
<dbReference type="InterPro" id="IPR004843">
    <property type="entry name" value="Calcineurin-like_PHP"/>
</dbReference>
<feature type="chain" id="PRO_5045695552" evidence="1">
    <location>
        <begin position="24"/>
        <end position="328"/>
    </location>
</feature>
<protein>
    <submittedName>
        <fullName evidence="3">Metallophosphoesterase</fullName>
    </submittedName>
</protein>
<reference evidence="3 4" key="1">
    <citation type="submission" date="2020-10" db="EMBL/GenBank/DDBJ databases">
        <title>Phylogeny of dyella-like bacteria.</title>
        <authorList>
            <person name="Fu J."/>
        </authorList>
    </citation>
    <scope>NUCLEOTIDE SEQUENCE [LARGE SCALE GENOMIC DNA]</scope>
    <source>
        <strain evidence="3 4">DKC-1</strain>
    </source>
</reference>
<keyword evidence="1" id="KW-0732">Signal</keyword>
<feature type="domain" description="Calcineurin-like phosphoesterase" evidence="2">
    <location>
        <begin position="40"/>
        <end position="259"/>
    </location>
</feature>
<sequence>MAIDRRSFLKAGLLALAPLASRAAAFGARPSQTSAPLFSFGVAADIQYADKATAGARHYRDSLAKLDDCLGFWNAAPLDFVIQLGDLVDTGGLATLDTTWAAYARARAKSYSALGNHDFVAPRDQVIGALHMPSAYYSFKVRGWRFVVLDGMNVSIDGGWPKDDAHFLEGQKINAALEQSGAPIAGEWNGAVGEAQRHWLAGELAEATAKREKVVVFCHLPTLPGSCQPDLLLWDHDKVVELLDACPTLVSYMCGHDHHGGYAERNGVHYMTFPGMVEHAAKDSSFIVDVHADQLVVRMMSGWERRLAFPAKALQTGATAKLTRGHHA</sequence>
<dbReference type="PANTHER" id="PTHR16509">
    <property type="match status" value="1"/>
</dbReference>
<accession>A0ABW8KB37</accession>